<organism evidence="2 3">
    <name type="scientific">Funneliformis geosporum</name>
    <dbReference type="NCBI Taxonomy" id="1117311"/>
    <lineage>
        <taxon>Eukaryota</taxon>
        <taxon>Fungi</taxon>
        <taxon>Fungi incertae sedis</taxon>
        <taxon>Mucoromycota</taxon>
        <taxon>Glomeromycotina</taxon>
        <taxon>Glomeromycetes</taxon>
        <taxon>Glomerales</taxon>
        <taxon>Glomeraceae</taxon>
        <taxon>Funneliformis</taxon>
    </lineage>
</organism>
<sequence length="153" mass="17050">MKYEKTLEKIKKEVSCVAAVGVCVVSAGAATPFIAATDKESMEREKLLMQDQRYKDAKNELDTQINANNQTQNQIRDIEGKLNGTIPRQPNETDEYLNAQLAILTNNLRNGESRLESLSNELDKLRKSLGGNSNLMSLLGLDKLSFTDKNNNC</sequence>
<evidence type="ECO:0000313" key="2">
    <source>
        <dbReference type="EMBL" id="CAI2182457.1"/>
    </source>
</evidence>
<evidence type="ECO:0000256" key="1">
    <source>
        <dbReference type="SAM" id="Coils"/>
    </source>
</evidence>
<reference evidence="2" key="1">
    <citation type="submission" date="2022-08" db="EMBL/GenBank/DDBJ databases">
        <authorList>
            <person name="Kallberg Y."/>
            <person name="Tangrot J."/>
            <person name="Rosling A."/>
        </authorList>
    </citation>
    <scope>NUCLEOTIDE SEQUENCE</scope>
    <source>
        <strain evidence="2">Wild A</strain>
    </source>
</reference>
<dbReference type="Proteomes" id="UP001153678">
    <property type="component" value="Unassembled WGS sequence"/>
</dbReference>
<comment type="caution">
    <text evidence="2">The sequence shown here is derived from an EMBL/GenBank/DDBJ whole genome shotgun (WGS) entry which is preliminary data.</text>
</comment>
<dbReference type="AlphaFoldDB" id="A0A9W4SUX4"/>
<keyword evidence="3" id="KW-1185">Reference proteome</keyword>
<accession>A0A9W4SUX4</accession>
<dbReference type="EMBL" id="CAMKVN010002746">
    <property type="protein sequence ID" value="CAI2182457.1"/>
    <property type="molecule type" value="Genomic_DNA"/>
</dbReference>
<gene>
    <name evidence="2" type="ORF">FWILDA_LOCUS10590</name>
</gene>
<proteinExistence type="predicted"/>
<evidence type="ECO:0000313" key="3">
    <source>
        <dbReference type="Proteomes" id="UP001153678"/>
    </source>
</evidence>
<name>A0A9W4SUX4_9GLOM</name>
<dbReference type="OrthoDB" id="2443810at2759"/>
<feature type="coiled-coil region" evidence="1">
    <location>
        <begin position="54"/>
        <end position="128"/>
    </location>
</feature>
<protein>
    <submittedName>
        <fullName evidence="2">11662_t:CDS:1</fullName>
    </submittedName>
</protein>
<keyword evidence="1" id="KW-0175">Coiled coil</keyword>